<feature type="region of interest" description="Disordered" evidence="2">
    <location>
        <begin position="429"/>
        <end position="449"/>
    </location>
</feature>
<feature type="region of interest" description="Disordered" evidence="2">
    <location>
        <begin position="341"/>
        <end position="395"/>
    </location>
</feature>
<evidence type="ECO:0000259" key="3">
    <source>
        <dbReference type="Pfam" id="PF03763"/>
    </source>
</evidence>
<dbReference type="Proteomes" id="UP001567538">
    <property type="component" value="Unassembled WGS sequence"/>
</dbReference>
<evidence type="ECO:0000256" key="1">
    <source>
        <dbReference type="ARBA" id="ARBA00005711"/>
    </source>
</evidence>
<evidence type="ECO:0000313" key="4">
    <source>
        <dbReference type="EMBL" id="KAL1561339.1"/>
    </source>
</evidence>
<feature type="compositionally biased region" description="Low complexity" evidence="2">
    <location>
        <begin position="245"/>
        <end position="254"/>
    </location>
</feature>
<comment type="similarity">
    <text evidence="1">Belongs to the remorin family.</text>
</comment>
<dbReference type="PANTHER" id="PTHR31471:SF13">
    <property type="entry name" value="REMORIN FAMILY PROTEIN"/>
    <property type="match status" value="1"/>
</dbReference>
<dbReference type="PANTHER" id="PTHR31471">
    <property type="entry name" value="OS02G0116800 PROTEIN"/>
    <property type="match status" value="1"/>
</dbReference>
<feature type="region of interest" description="Disordered" evidence="2">
    <location>
        <begin position="523"/>
        <end position="546"/>
    </location>
</feature>
<feature type="region of interest" description="Disordered" evidence="2">
    <location>
        <begin position="171"/>
        <end position="213"/>
    </location>
</feature>
<evidence type="ECO:0000313" key="5">
    <source>
        <dbReference type="Proteomes" id="UP001567538"/>
    </source>
</evidence>
<feature type="region of interest" description="Disordered" evidence="2">
    <location>
        <begin position="50"/>
        <end position="105"/>
    </location>
</feature>
<feature type="domain" description="Remorin C-terminal" evidence="3">
    <location>
        <begin position="456"/>
        <end position="555"/>
    </location>
</feature>
<organism evidence="4 5">
    <name type="scientific">Salvia divinorum</name>
    <name type="common">Maria pastora</name>
    <name type="synonym">Diviner's sage</name>
    <dbReference type="NCBI Taxonomy" id="28513"/>
    <lineage>
        <taxon>Eukaryota</taxon>
        <taxon>Viridiplantae</taxon>
        <taxon>Streptophyta</taxon>
        <taxon>Embryophyta</taxon>
        <taxon>Tracheophyta</taxon>
        <taxon>Spermatophyta</taxon>
        <taxon>Magnoliopsida</taxon>
        <taxon>eudicotyledons</taxon>
        <taxon>Gunneridae</taxon>
        <taxon>Pentapetalae</taxon>
        <taxon>asterids</taxon>
        <taxon>lamiids</taxon>
        <taxon>Lamiales</taxon>
        <taxon>Lamiaceae</taxon>
        <taxon>Nepetoideae</taxon>
        <taxon>Mentheae</taxon>
        <taxon>Salviinae</taxon>
        <taxon>Salvia</taxon>
        <taxon>Salvia subgen. Calosphace</taxon>
    </lineage>
</organism>
<evidence type="ECO:0000256" key="2">
    <source>
        <dbReference type="SAM" id="MobiDB-lite"/>
    </source>
</evidence>
<dbReference type="InterPro" id="IPR005516">
    <property type="entry name" value="Remorin_C"/>
</dbReference>
<accession>A0ABD1I174</accession>
<feature type="region of interest" description="Disordered" evidence="2">
    <location>
        <begin position="241"/>
        <end position="266"/>
    </location>
</feature>
<protein>
    <recommendedName>
        <fullName evidence="3">Remorin C-terminal domain-containing protein</fullName>
    </recommendedName>
</protein>
<keyword evidence="5" id="KW-1185">Reference proteome</keyword>
<feature type="compositionally biased region" description="Acidic residues" evidence="2">
    <location>
        <begin position="96"/>
        <end position="105"/>
    </location>
</feature>
<feature type="compositionally biased region" description="Basic and acidic residues" evidence="2">
    <location>
        <begin position="83"/>
        <end position="95"/>
    </location>
</feature>
<proteinExistence type="inferred from homology"/>
<dbReference type="AlphaFoldDB" id="A0ABD1I174"/>
<gene>
    <name evidence="4" type="ORF">AAHA92_04056</name>
</gene>
<comment type="caution">
    <text evidence="4">The sequence shown here is derived from an EMBL/GenBank/DDBJ whole genome shotgun (WGS) entry which is preliminary data.</text>
</comment>
<dbReference type="EMBL" id="JBEAFC010000003">
    <property type="protein sequence ID" value="KAL1561339.1"/>
    <property type="molecule type" value="Genomic_DNA"/>
</dbReference>
<feature type="compositionally biased region" description="Polar residues" evidence="2">
    <location>
        <begin position="50"/>
        <end position="60"/>
    </location>
</feature>
<dbReference type="Pfam" id="PF03763">
    <property type="entry name" value="Remorin_C"/>
    <property type="match status" value="1"/>
</dbReference>
<feature type="compositionally biased region" description="Polar residues" evidence="2">
    <location>
        <begin position="374"/>
        <end position="395"/>
    </location>
</feature>
<name>A0ABD1I174_SALDI</name>
<reference evidence="4 5" key="1">
    <citation type="submission" date="2024-06" db="EMBL/GenBank/DDBJ databases">
        <title>A chromosome level genome sequence of Diviner's sage (Salvia divinorum).</title>
        <authorList>
            <person name="Ford S.A."/>
            <person name="Ro D.-K."/>
            <person name="Ness R.W."/>
            <person name="Phillips M.A."/>
        </authorList>
    </citation>
    <scope>NUCLEOTIDE SEQUENCE [LARGE SCALE GENOMIC DNA]</scope>
    <source>
        <strain evidence="4">SAF-2024a</strain>
        <tissue evidence="4">Leaf</tissue>
    </source>
</reference>
<sequence length="569" mass="62177">MPELGFQDLRAGLRARDLSPDSVIFTAESNFSLFSSASASVERCSFTSDVPDQESVSSQMALGGPDPDPNKSIAVHRNSVSLSRKEKTKVQKVDSSEAETTEDENVAIDSARNSFSQALKECQDRRLRSEVLFKKADRRRPASLDLNSGVTSTSPRLAVMKKPSATAAAAARRTGTFPSPGTPNYRHTSVGVQKGWSSERVPPHTSANRRNVSTALLPYHNGRTLPSKWEDAERWIVSPVSGDGAMRASQQQAQRRPKSKSGPLGHPGVAYYQMFSPATPMFEGSRAEKLTANSPFSAEVMAVDGLSIRYGGGEGTGNFLNGTEPCMARSISIHGCSEMISQSSLPGSQDAKYAATEDSANNISRAVSRRDMATQMSPESSNHSSPGRDSSFSLATPSILPVVEAQSMRSSKPETRDVIVDERVTMTRWSKKNKVKNPGRSSQNGDDWKRKAANYHSTSWEVSSETSKSISKIQREEAKITAWENLQKAKAEAAIRKLEMKLEKKRSSSMDKIMNKLKSAQKKAQEMRGSVMVSQTTTGQMARPSERAISFRRSRPISSLSGCFTCHAF</sequence>